<dbReference type="EC" id="4.1.1.11" evidence="9"/>
<feature type="chain" id="PRO_5017857631" description="Aspartate 1-decarboxylase alpha chain" evidence="9 13">
    <location>
        <begin position="25"/>
        <end position="126"/>
    </location>
</feature>
<comment type="PTM">
    <text evidence="9 12">Is synthesized initially as an inactive proenzyme, which is activated by self-cleavage at a specific serine bond to produce a beta-subunit with a hydroxyl group at its C-terminus and an alpha-subunit with a pyruvoyl group at its N-terminus.</text>
</comment>
<organism evidence="14 15">
    <name type="scientific">Gimesia maris</name>
    <dbReference type="NCBI Taxonomy" id="122"/>
    <lineage>
        <taxon>Bacteria</taxon>
        <taxon>Pseudomonadati</taxon>
        <taxon>Planctomycetota</taxon>
        <taxon>Planctomycetia</taxon>
        <taxon>Planctomycetales</taxon>
        <taxon>Planctomycetaceae</taxon>
        <taxon>Gimesia</taxon>
    </lineage>
</organism>
<dbReference type="EMBL" id="DQAY01000147">
    <property type="protein sequence ID" value="HCO25988.1"/>
    <property type="molecule type" value="Genomic_DNA"/>
</dbReference>
<dbReference type="HAMAP" id="MF_00446">
    <property type="entry name" value="PanD"/>
    <property type="match status" value="1"/>
</dbReference>
<evidence type="ECO:0000256" key="5">
    <source>
        <dbReference type="ARBA" id="ARBA00023145"/>
    </source>
</evidence>
<dbReference type="Proteomes" id="UP000263642">
    <property type="component" value="Unassembled WGS sequence"/>
</dbReference>
<comment type="cofactor">
    <cofactor evidence="9 10">
        <name>pyruvate</name>
        <dbReference type="ChEBI" id="CHEBI:15361"/>
    </cofactor>
    <text evidence="9 10">Binds 1 pyruvoyl group covalently per subunit.</text>
</comment>
<evidence type="ECO:0000256" key="6">
    <source>
        <dbReference type="ARBA" id="ARBA00023239"/>
    </source>
</evidence>
<dbReference type="Pfam" id="PF02261">
    <property type="entry name" value="Asp_decarbox"/>
    <property type="match status" value="1"/>
</dbReference>
<evidence type="ECO:0000256" key="7">
    <source>
        <dbReference type="ARBA" id="ARBA00023270"/>
    </source>
</evidence>
<evidence type="ECO:0000256" key="2">
    <source>
        <dbReference type="ARBA" id="ARBA00022655"/>
    </source>
</evidence>
<keyword evidence="5 9" id="KW-0865">Zymogen</keyword>
<evidence type="ECO:0000313" key="14">
    <source>
        <dbReference type="EMBL" id="HCO25988.1"/>
    </source>
</evidence>
<feature type="binding site" evidence="9 11">
    <location>
        <position position="57"/>
    </location>
    <ligand>
        <name>substrate</name>
    </ligand>
</feature>
<keyword evidence="6 9" id="KW-0456">Lyase</keyword>
<dbReference type="GO" id="GO:0005829">
    <property type="term" value="C:cytosol"/>
    <property type="evidence" value="ECO:0007669"/>
    <property type="project" value="TreeGrafter"/>
</dbReference>
<dbReference type="PANTHER" id="PTHR21012">
    <property type="entry name" value="ASPARTATE 1-DECARBOXYLASE"/>
    <property type="match status" value="1"/>
</dbReference>
<comment type="pathway">
    <text evidence="9">Cofactor biosynthesis; (R)-pantothenate biosynthesis; beta-alanine from L-aspartate: step 1/1.</text>
</comment>
<keyword evidence="7 9" id="KW-0704">Schiff base</keyword>
<dbReference type="GO" id="GO:0015940">
    <property type="term" value="P:pantothenate biosynthetic process"/>
    <property type="evidence" value="ECO:0007669"/>
    <property type="project" value="UniProtKB-UniRule"/>
</dbReference>
<feature type="binding site" evidence="9 11">
    <location>
        <begin position="73"/>
        <end position="75"/>
    </location>
    <ligand>
        <name>substrate</name>
    </ligand>
</feature>
<feature type="modified residue" description="Pyruvic acid (Ser)" evidence="9 12">
    <location>
        <position position="25"/>
    </location>
</feature>
<dbReference type="Gene3D" id="2.40.40.20">
    <property type="match status" value="1"/>
</dbReference>
<evidence type="ECO:0000256" key="10">
    <source>
        <dbReference type="PIRSR" id="PIRSR006246-1"/>
    </source>
</evidence>
<reference evidence="14 15" key="1">
    <citation type="journal article" date="2018" name="Nat. Biotechnol.">
        <title>A standardized bacterial taxonomy based on genome phylogeny substantially revises the tree of life.</title>
        <authorList>
            <person name="Parks D.H."/>
            <person name="Chuvochina M."/>
            <person name="Waite D.W."/>
            <person name="Rinke C."/>
            <person name="Skarshewski A."/>
            <person name="Chaumeil P.A."/>
            <person name="Hugenholtz P."/>
        </authorList>
    </citation>
    <scope>NUCLEOTIDE SEQUENCE [LARGE SCALE GENOMIC DNA]</scope>
    <source>
        <strain evidence="14">UBA9375</strain>
    </source>
</reference>
<dbReference type="GO" id="GO:0006523">
    <property type="term" value="P:alanine biosynthetic process"/>
    <property type="evidence" value="ECO:0007669"/>
    <property type="project" value="InterPro"/>
</dbReference>
<keyword evidence="1 9" id="KW-0963">Cytoplasm</keyword>
<feature type="active site" description="Proton donor" evidence="9 10">
    <location>
        <position position="58"/>
    </location>
</feature>
<dbReference type="PANTHER" id="PTHR21012:SF0">
    <property type="entry name" value="ASPARTATE 1-DECARBOXYLASE"/>
    <property type="match status" value="1"/>
</dbReference>
<comment type="subcellular location">
    <subcellularLocation>
        <location evidence="9">Cytoplasm</location>
    </subcellularLocation>
</comment>
<evidence type="ECO:0000313" key="15">
    <source>
        <dbReference type="Proteomes" id="UP000263642"/>
    </source>
</evidence>
<proteinExistence type="inferred from homology"/>
<evidence type="ECO:0000256" key="1">
    <source>
        <dbReference type="ARBA" id="ARBA00022490"/>
    </source>
</evidence>
<comment type="function">
    <text evidence="9">Catalyzes the pyruvoyl-dependent decarboxylation of aspartate to produce beta-alanine.</text>
</comment>
<protein>
    <recommendedName>
        <fullName evidence="9">Aspartate 1-decarboxylase</fullName>
        <ecNumber evidence="9">4.1.1.11</ecNumber>
    </recommendedName>
    <alternativeName>
        <fullName evidence="9">Aspartate alpha-decarboxylase</fullName>
    </alternativeName>
    <component>
        <recommendedName>
            <fullName evidence="9">Aspartate 1-decarboxylase beta chain</fullName>
        </recommendedName>
    </component>
    <component>
        <recommendedName>
            <fullName evidence="9">Aspartate 1-decarboxylase alpha chain</fullName>
        </recommendedName>
    </component>
</protein>
<evidence type="ECO:0000256" key="12">
    <source>
        <dbReference type="PIRSR" id="PIRSR006246-3"/>
    </source>
</evidence>
<feature type="active site" description="Schiff-base intermediate with substrate; via pyruvic acid" evidence="9 10">
    <location>
        <position position="25"/>
    </location>
</feature>
<comment type="similarity">
    <text evidence="9">Belongs to the PanD family.</text>
</comment>
<feature type="chain" id="PRO_5017857630" description="Aspartate 1-decarboxylase beta chain" evidence="9 13">
    <location>
        <begin position="1"/>
        <end position="24"/>
    </location>
</feature>
<comment type="caution">
    <text evidence="14">The sequence shown here is derived from an EMBL/GenBank/DDBJ whole genome shotgun (WGS) entry which is preliminary data.</text>
</comment>
<evidence type="ECO:0000256" key="9">
    <source>
        <dbReference type="HAMAP-Rule" id="MF_00446"/>
    </source>
</evidence>
<dbReference type="NCBIfam" id="TIGR00223">
    <property type="entry name" value="panD"/>
    <property type="match status" value="1"/>
</dbReference>
<accession>A0A3D3RD10</accession>
<dbReference type="PIRSF" id="PIRSF006246">
    <property type="entry name" value="Asp_decarbox"/>
    <property type="match status" value="1"/>
</dbReference>
<gene>
    <name evidence="9" type="primary">panD</name>
    <name evidence="14" type="ORF">DIT97_24270</name>
</gene>
<comment type="subunit">
    <text evidence="9">Heterooctamer of four alpha and four beta subunits.</text>
</comment>
<dbReference type="InterPro" id="IPR009010">
    <property type="entry name" value="Asp_de-COase-like_dom_sf"/>
</dbReference>
<evidence type="ECO:0000256" key="8">
    <source>
        <dbReference type="ARBA" id="ARBA00023317"/>
    </source>
</evidence>
<dbReference type="AlphaFoldDB" id="A0A3D3RD10"/>
<evidence type="ECO:0000256" key="13">
    <source>
        <dbReference type="PIRSR" id="PIRSR006246-5"/>
    </source>
</evidence>
<sequence length="126" mass="13868">MKRVLLKSKIHRATVTEANLEYNGSVTIDRELMDAADIVEYEQVQIYNITSGTRLTTYAIIGEPGSGVICINGAAAHLVKPQDLVIIASYAEYKEKEARRHQPKVVLVDSQNSQVIPEVSALSSPE</sequence>
<keyword evidence="2 9" id="KW-0566">Pantothenate biosynthesis</keyword>
<dbReference type="CDD" id="cd06919">
    <property type="entry name" value="Asp_decarbox"/>
    <property type="match status" value="1"/>
</dbReference>
<evidence type="ECO:0000256" key="3">
    <source>
        <dbReference type="ARBA" id="ARBA00022793"/>
    </source>
</evidence>
<name>A0A3D3RD10_9PLAN</name>
<dbReference type="SUPFAM" id="SSF50692">
    <property type="entry name" value="ADC-like"/>
    <property type="match status" value="1"/>
</dbReference>
<dbReference type="UniPathway" id="UPA00028">
    <property type="reaction ID" value="UER00002"/>
</dbReference>
<dbReference type="InterPro" id="IPR003190">
    <property type="entry name" value="Asp_decarbox"/>
</dbReference>
<evidence type="ECO:0000256" key="4">
    <source>
        <dbReference type="ARBA" id="ARBA00022813"/>
    </source>
</evidence>
<evidence type="ECO:0000256" key="11">
    <source>
        <dbReference type="PIRSR" id="PIRSR006246-2"/>
    </source>
</evidence>
<keyword evidence="3 9" id="KW-0210">Decarboxylase</keyword>
<keyword evidence="8 9" id="KW-0670">Pyruvate</keyword>
<dbReference type="GO" id="GO:0004068">
    <property type="term" value="F:aspartate 1-decarboxylase activity"/>
    <property type="evidence" value="ECO:0007669"/>
    <property type="project" value="UniProtKB-UniRule"/>
</dbReference>
<keyword evidence="4 9" id="KW-0068">Autocatalytic cleavage</keyword>
<comment type="catalytic activity">
    <reaction evidence="9">
        <text>L-aspartate + H(+) = beta-alanine + CO2</text>
        <dbReference type="Rhea" id="RHEA:19497"/>
        <dbReference type="ChEBI" id="CHEBI:15378"/>
        <dbReference type="ChEBI" id="CHEBI:16526"/>
        <dbReference type="ChEBI" id="CHEBI:29991"/>
        <dbReference type="ChEBI" id="CHEBI:57966"/>
        <dbReference type="EC" id="4.1.1.11"/>
    </reaction>
</comment>